<protein>
    <submittedName>
        <fullName evidence="1">Cupin</fullName>
    </submittedName>
</protein>
<dbReference type="PIRSF" id="PIRSF019307">
    <property type="entry name" value="UCP019307"/>
    <property type="match status" value="1"/>
</dbReference>
<dbReference type="InterPro" id="IPR014710">
    <property type="entry name" value="RmlC-like_jellyroll"/>
</dbReference>
<evidence type="ECO:0000313" key="1">
    <source>
        <dbReference type="EMBL" id="CAI9120066.1"/>
    </source>
</evidence>
<evidence type="ECO:0000313" key="2">
    <source>
        <dbReference type="Proteomes" id="UP001176960"/>
    </source>
</evidence>
<dbReference type="EMBL" id="CATKSH010000004">
    <property type="protein sequence ID" value="CAI9120066.1"/>
    <property type="molecule type" value="Genomic_DNA"/>
</dbReference>
<dbReference type="Gene3D" id="2.60.120.10">
    <property type="entry name" value="Jelly Rolls"/>
    <property type="match status" value="1"/>
</dbReference>
<reference evidence="1" key="1">
    <citation type="submission" date="2023-03" db="EMBL/GenBank/DDBJ databases">
        <authorList>
            <person name="Cleenwerck I."/>
        </authorList>
    </citation>
    <scope>NUCLEOTIDE SEQUENCE</scope>
    <source>
        <strain evidence="1">LMG 32879</strain>
    </source>
</reference>
<dbReference type="CDD" id="cd02219">
    <property type="entry name" value="cupin_YjlB-like"/>
    <property type="match status" value="1"/>
</dbReference>
<proteinExistence type="predicted"/>
<dbReference type="PANTHER" id="PTHR36448">
    <property type="entry name" value="BLR7373 PROTEIN"/>
    <property type="match status" value="1"/>
</dbReference>
<dbReference type="Proteomes" id="UP001176960">
    <property type="component" value="Unassembled WGS sequence"/>
</dbReference>
<keyword evidence="2" id="KW-1185">Reference proteome</keyword>
<organism evidence="1 2">
    <name type="scientific">Brytella acorum</name>
    <dbReference type="NCBI Taxonomy" id="2959299"/>
    <lineage>
        <taxon>Bacteria</taxon>
        <taxon>Pseudomonadati</taxon>
        <taxon>Pseudomonadota</taxon>
        <taxon>Alphaproteobacteria</taxon>
        <taxon>Acetobacterales</taxon>
        <taxon>Acetobacteraceae</taxon>
        <taxon>Brytella</taxon>
    </lineage>
</organism>
<sequence length="197" mass="21265">MERRLFNSLLAGLGLAFGGRAVRARAGSMTAHIESFLLRENDWVPNNARLPVILYRNALAVGGDDPASGFEELFVRNGWPPQWRNGVYPFHHYHTRGHEVLGFAAGSARLMLGGPGGRTVDVKAGDIVLLPAGTGHMNLGADAAFEVVGAYPPGQAFDIVRQAPDAGQRSRLLKLPFPATDPVLGLRGPVTKEWHIL</sequence>
<dbReference type="SUPFAM" id="SSF51182">
    <property type="entry name" value="RmlC-like cupins"/>
    <property type="match status" value="1"/>
</dbReference>
<dbReference type="InterPro" id="IPR014500">
    <property type="entry name" value="UCP019307_cupin"/>
</dbReference>
<dbReference type="PANTHER" id="PTHR36448:SF2">
    <property type="entry name" value="CUPIN TYPE-1 DOMAIN-CONTAINING PROTEIN"/>
    <property type="match status" value="1"/>
</dbReference>
<dbReference type="InterPro" id="IPR047121">
    <property type="entry name" value="YjiB-like"/>
</dbReference>
<gene>
    <name evidence="1" type="ORF">LMG32879_000895</name>
</gene>
<dbReference type="RefSeq" id="WP_289841864.1">
    <property type="nucleotide sequence ID" value="NZ_CATKSH010000004.1"/>
</dbReference>
<dbReference type="InterPro" id="IPR011051">
    <property type="entry name" value="RmlC_Cupin_sf"/>
</dbReference>
<accession>A0AA35Y2Q1</accession>
<dbReference type="AlphaFoldDB" id="A0AA35Y2Q1"/>
<comment type="caution">
    <text evidence="1">The sequence shown here is derived from an EMBL/GenBank/DDBJ whole genome shotgun (WGS) entry which is preliminary data.</text>
</comment>
<name>A0AA35Y2Q1_9PROT</name>